<evidence type="ECO:0000256" key="4">
    <source>
        <dbReference type="ARBA" id="ARBA00022842"/>
    </source>
</evidence>
<dbReference type="STRING" id="3708.A0A078H0C3"/>
<proteinExistence type="inferred from homology"/>
<dbReference type="InterPro" id="IPR003960">
    <property type="entry name" value="ATPase_AAA_CS"/>
</dbReference>
<evidence type="ECO:0000256" key="1">
    <source>
        <dbReference type="ARBA" id="ARBA00001946"/>
    </source>
</evidence>
<keyword evidence="11" id="KW-1185">Reference proteome</keyword>
<evidence type="ECO:0000313" key="10">
    <source>
        <dbReference type="EMBL" id="CDY30283.1"/>
    </source>
</evidence>
<dbReference type="InterPro" id="IPR058017">
    <property type="entry name" value="At3g28540-like_C"/>
</dbReference>
<comment type="cofactor">
    <cofactor evidence="1">
        <name>Mg(2+)</name>
        <dbReference type="ChEBI" id="CHEBI:18420"/>
    </cofactor>
</comment>
<keyword evidence="2" id="KW-0378">Hydrolase</keyword>
<dbReference type="Pfam" id="PF14363">
    <property type="entry name" value="AAA_assoc"/>
    <property type="match status" value="1"/>
</dbReference>
<organism evidence="10 11">
    <name type="scientific">Brassica napus</name>
    <name type="common">Rape</name>
    <dbReference type="NCBI Taxonomy" id="3708"/>
    <lineage>
        <taxon>Eukaryota</taxon>
        <taxon>Viridiplantae</taxon>
        <taxon>Streptophyta</taxon>
        <taxon>Embryophyta</taxon>
        <taxon>Tracheophyta</taxon>
        <taxon>Spermatophyta</taxon>
        <taxon>Magnoliopsida</taxon>
        <taxon>eudicotyledons</taxon>
        <taxon>Gunneridae</taxon>
        <taxon>Pentapetalae</taxon>
        <taxon>rosids</taxon>
        <taxon>malvids</taxon>
        <taxon>Brassicales</taxon>
        <taxon>Brassicaceae</taxon>
        <taxon>Brassiceae</taxon>
        <taxon>Brassica</taxon>
    </lineage>
</organism>
<sequence>MMMMGDTFGTIGSSMASLFFIWATVQQIFPNHLKIAIKEVSDYFTNLFSPYVDINFPESDEYRLNHAFSAIETYLESKATDKSKHLKGSQVKENKELVLKRDEVKIRDEYKGANVWWEIVTASDEERSYKLTFHHRARTLITDSYVPYVVEEGKLIKAKKQQTRLFTNNPSSQWILSHSMWRSIEFEHPASFETLAMDQEKKEEIMSDLTAFTNGKDYYKKIGKAWKRGYLLYGAPGTDESSVTLSGLLNFIDGIWSACGQERIVVFTTNHLEKLDPALIRRGRMDMHIELSYCTYKAFKILAKNYLDLDDGPLFKNIKSLLKETEISPADVAENLMTRNHIIDVDGCLNNLIKALEEKKNSQRSQHDEDKKKSNKFR</sequence>
<keyword evidence="3 5" id="KW-0067">ATP-binding</keyword>
<evidence type="ECO:0000256" key="2">
    <source>
        <dbReference type="ARBA" id="ARBA00022801"/>
    </source>
</evidence>
<dbReference type="Gene3D" id="6.10.280.40">
    <property type="match status" value="1"/>
</dbReference>
<feature type="domain" description="AAA+ ATPase At3g28540-like C-terminal" evidence="9">
    <location>
        <begin position="294"/>
        <end position="366"/>
    </location>
</feature>
<keyword evidence="5" id="KW-0547">Nucleotide-binding</keyword>
<dbReference type="Gramene" id="CDY30283">
    <property type="protein sequence ID" value="CDY30283"/>
    <property type="gene ID" value="GSBRNA2T00044938001"/>
</dbReference>
<dbReference type="PaxDb" id="3708-A0A078H0C3"/>
<dbReference type="SUPFAM" id="SSF52540">
    <property type="entry name" value="P-loop containing nucleoside triphosphate hydrolases"/>
    <property type="match status" value="1"/>
</dbReference>
<evidence type="ECO:0000259" key="9">
    <source>
        <dbReference type="Pfam" id="PF25568"/>
    </source>
</evidence>
<name>A0A078H0C3_BRANA</name>
<comment type="similarity">
    <text evidence="5">Belongs to the AAA ATPase family.</text>
</comment>
<feature type="compositionally biased region" description="Basic and acidic residues" evidence="6">
    <location>
        <begin position="359"/>
        <end position="372"/>
    </location>
</feature>
<evidence type="ECO:0000256" key="3">
    <source>
        <dbReference type="ARBA" id="ARBA00022840"/>
    </source>
</evidence>
<dbReference type="Proteomes" id="UP000028999">
    <property type="component" value="Unassembled WGS sequence"/>
</dbReference>
<accession>A0A078H0C3</accession>
<gene>
    <name evidence="10" type="primary">BnaC04g31940D</name>
    <name evidence="10" type="ORF">GSBRNA2T00044938001</name>
</gene>
<dbReference type="GO" id="GO:0016887">
    <property type="term" value="F:ATP hydrolysis activity"/>
    <property type="evidence" value="ECO:0007669"/>
    <property type="project" value="InterPro"/>
</dbReference>
<dbReference type="Gene3D" id="3.40.50.300">
    <property type="entry name" value="P-loop containing nucleotide triphosphate hydrolases"/>
    <property type="match status" value="2"/>
</dbReference>
<evidence type="ECO:0000313" key="11">
    <source>
        <dbReference type="Proteomes" id="UP000028999"/>
    </source>
</evidence>
<dbReference type="InterPro" id="IPR027417">
    <property type="entry name" value="P-loop_NTPase"/>
</dbReference>
<dbReference type="PANTHER" id="PTHR23070">
    <property type="entry name" value="BCS1 AAA-TYPE ATPASE"/>
    <property type="match status" value="1"/>
</dbReference>
<dbReference type="AlphaFoldDB" id="A0A078H0C3"/>
<keyword evidence="4" id="KW-0460">Magnesium</keyword>
<evidence type="ECO:0000256" key="6">
    <source>
        <dbReference type="SAM" id="MobiDB-lite"/>
    </source>
</evidence>
<feature type="domain" description="ATPase AAA-type core" evidence="7">
    <location>
        <begin position="238"/>
        <end position="292"/>
    </location>
</feature>
<dbReference type="InterPro" id="IPR050747">
    <property type="entry name" value="Mitochondrial_chaperone_BCS1"/>
</dbReference>
<feature type="domain" description="AAA-type ATPase N-terminal" evidence="8">
    <location>
        <begin position="29"/>
        <end position="120"/>
    </location>
</feature>
<dbReference type="InterPro" id="IPR025753">
    <property type="entry name" value="AAA_N_dom"/>
</dbReference>
<dbReference type="GO" id="GO:0005524">
    <property type="term" value="F:ATP binding"/>
    <property type="evidence" value="ECO:0007669"/>
    <property type="project" value="UniProtKB-KW"/>
</dbReference>
<reference evidence="10 11" key="1">
    <citation type="journal article" date="2014" name="Science">
        <title>Plant genetics. Early allopolyploid evolution in the post-Neolithic Brassica napus oilseed genome.</title>
        <authorList>
            <person name="Chalhoub B."/>
            <person name="Denoeud F."/>
            <person name="Liu S."/>
            <person name="Parkin I.A."/>
            <person name="Tang H."/>
            <person name="Wang X."/>
            <person name="Chiquet J."/>
            <person name="Belcram H."/>
            <person name="Tong C."/>
            <person name="Samans B."/>
            <person name="Correa M."/>
            <person name="Da Silva C."/>
            <person name="Just J."/>
            <person name="Falentin C."/>
            <person name="Koh C.S."/>
            <person name="Le Clainche I."/>
            <person name="Bernard M."/>
            <person name="Bento P."/>
            <person name="Noel B."/>
            <person name="Labadie K."/>
            <person name="Alberti A."/>
            <person name="Charles M."/>
            <person name="Arnaud D."/>
            <person name="Guo H."/>
            <person name="Daviaud C."/>
            <person name="Alamery S."/>
            <person name="Jabbari K."/>
            <person name="Zhao M."/>
            <person name="Edger P.P."/>
            <person name="Chelaifa H."/>
            <person name="Tack D."/>
            <person name="Lassalle G."/>
            <person name="Mestiri I."/>
            <person name="Schnel N."/>
            <person name="Le Paslier M.C."/>
            <person name="Fan G."/>
            <person name="Renault V."/>
            <person name="Bayer P.E."/>
            <person name="Golicz A.A."/>
            <person name="Manoli S."/>
            <person name="Lee T.H."/>
            <person name="Thi V.H."/>
            <person name="Chalabi S."/>
            <person name="Hu Q."/>
            <person name="Fan C."/>
            <person name="Tollenaere R."/>
            <person name="Lu Y."/>
            <person name="Battail C."/>
            <person name="Shen J."/>
            <person name="Sidebottom C.H."/>
            <person name="Wang X."/>
            <person name="Canaguier A."/>
            <person name="Chauveau A."/>
            <person name="Berard A."/>
            <person name="Deniot G."/>
            <person name="Guan M."/>
            <person name="Liu Z."/>
            <person name="Sun F."/>
            <person name="Lim Y.P."/>
            <person name="Lyons E."/>
            <person name="Town C.D."/>
            <person name="Bancroft I."/>
            <person name="Wang X."/>
            <person name="Meng J."/>
            <person name="Ma J."/>
            <person name="Pires J.C."/>
            <person name="King G.J."/>
            <person name="Brunel D."/>
            <person name="Delourme R."/>
            <person name="Renard M."/>
            <person name="Aury J.M."/>
            <person name="Adams K.L."/>
            <person name="Batley J."/>
            <person name="Snowdon R.J."/>
            <person name="Tost J."/>
            <person name="Edwards D."/>
            <person name="Zhou Y."/>
            <person name="Hua W."/>
            <person name="Sharpe A.G."/>
            <person name="Paterson A.H."/>
            <person name="Guan C."/>
            <person name="Wincker P."/>
        </authorList>
    </citation>
    <scope>NUCLEOTIDE SEQUENCE [LARGE SCALE GENOMIC DNA]</scope>
    <source>
        <strain evidence="11">cv. Darmor-bzh</strain>
    </source>
</reference>
<dbReference type="Pfam" id="PF25568">
    <property type="entry name" value="AAA_lid_At3g28540"/>
    <property type="match status" value="1"/>
</dbReference>
<protein>
    <submittedName>
        <fullName evidence="10">BnaC04g31940D protein</fullName>
    </submittedName>
</protein>
<dbReference type="Pfam" id="PF00004">
    <property type="entry name" value="AAA"/>
    <property type="match status" value="1"/>
</dbReference>
<dbReference type="EMBL" id="LK032251">
    <property type="protein sequence ID" value="CDY30283.1"/>
    <property type="molecule type" value="Genomic_DNA"/>
</dbReference>
<feature type="region of interest" description="Disordered" evidence="6">
    <location>
        <begin position="359"/>
        <end position="378"/>
    </location>
</feature>
<dbReference type="OMA" id="WILSHSM"/>
<evidence type="ECO:0000259" key="7">
    <source>
        <dbReference type="Pfam" id="PF00004"/>
    </source>
</evidence>
<evidence type="ECO:0000259" key="8">
    <source>
        <dbReference type="Pfam" id="PF14363"/>
    </source>
</evidence>
<dbReference type="PROSITE" id="PS00674">
    <property type="entry name" value="AAA"/>
    <property type="match status" value="1"/>
</dbReference>
<evidence type="ECO:0000256" key="5">
    <source>
        <dbReference type="RuleBase" id="RU003651"/>
    </source>
</evidence>
<dbReference type="InterPro" id="IPR003959">
    <property type="entry name" value="ATPase_AAA_core"/>
</dbReference>